<accession>A0A371FHZ5</accession>
<gene>
    <name evidence="1" type="ORF">CR513_41867</name>
</gene>
<feature type="non-terminal residue" evidence="1">
    <location>
        <position position="1"/>
    </location>
</feature>
<protein>
    <submittedName>
        <fullName evidence="1">Uncharacterized protein</fullName>
    </submittedName>
</protein>
<dbReference type="EMBL" id="QJKJ01009034">
    <property type="protein sequence ID" value="RDX77928.1"/>
    <property type="molecule type" value="Genomic_DNA"/>
</dbReference>
<dbReference type="AlphaFoldDB" id="A0A371FHZ5"/>
<comment type="caution">
    <text evidence="1">The sequence shown here is derived from an EMBL/GenBank/DDBJ whole genome shotgun (WGS) entry which is preliminary data.</text>
</comment>
<keyword evidence="2" id="KW-1185">Reference proteome</keyword>
<sequence>MGYIYEAMDRAKEAIQKAFSGNENKYREIYKKGMSTSISCSRPFSKSWGTSIATKALKMMLKWWNTFLNLSENEEIVDKMYTELSIYKRVGGLFGLGIKKKKKNITAGGYSKQRQSNKHPEINLYQINIIIVISHALDHGS</sequence>
<proteinExistence type="predicted"/>
<reference evidence="1" key="1">
    <citation type="submission" date="2018-05" db="EMBL/GenBank/DDBJ databases">
        <title>Draft genome of Mucuna pruriens seed.</title>
        <authorList>
            <person name="Nnadi N.E."/>
            <person name="Vos R."/>
            <person name="Hasami M.H."/>
            <person name="Devisetty U.K."/>
            <person name="Aguiy J.C."/>
        </authorList>
    </citation>
    <scope>NUCLEOTIDE SEQUENCE [LARGE SCALE GENOMIC DNA]</scope>
    <source>
        <strain evidence="1">JCA_2017</strain>
    </source>
</reference>
<evidence type="ECO:0000313" key="1">
    <source>
        <dbReference type="EMBL" id="RDX77928.1"/>
    </source>
</evidence>
<organism evidence="1 2">
    <name type="scientific">Mucuna pruriens</name>
    <name type="common">Velvet bean</name>
    <name type="synonym">Dolichos pruriens</name>
    <dbReference type="NCBI Taxonomy" id="157652"/>
    <lineage>
        <taxon>Eukaryota</taxon>
        <taxon>Viridiplantae</taxon>
        <taxon>Streptophyta</taxon>
        <taxon>Embryophyta</taxon>
        <taxon>Tracheophyta</taxon>
        <taxon>Spermatophyta</taxon>
        <taxon>Magnoliopsida</taxon>
        <taxon>eudicotyledons</taxon>
        <taxon>Gunneridae</taxon>
        <taxon>Pentapetalae</taxon>
        <taxon>rosids</taxon>
        <taxon>fabids</taxon>
        <taxon>Fabales</taxon>
        <taxon>Fabaceae</taxon>
        <taxon>Papilionoideae</taxon>
        <taxon>50 kb inversion clade</taxon>
        <taxon>NPAAA clade</taxon>
        <taxon>indigoferoid/millettioid clade</taxon>
        <taxon>Phaseoleae</taxon>
        <taxon>Mucuna</taxon>
    </lineage>
</organism>
<dbReference type="Proteomes" id="UP000257109">
    <property type="component" value="Unassembled WGS sequence"/>
</dbReference>
<evidence type="ECO:0000313" key="2">
    <source>
        <dbReference type="Proteomes" id="UP000257109"/>
    </source>
</evidence>
<name>A0A371FHZ5_MUCPR</name>